<organism evidence="1 2">
    <name type="scientific">Dermacentor silvarum</name>
    <name type="common">Tick</name>
    <dbReference type="NCBI Taxonomy" id="543639"/>
    <lineage>
        <taxon>Eukaryota</taxon>
        <taxon>Metazoa</taxon>
        <taxon>Ecdysozoa</taxon>
        <taxon>Arthropoda</taxon>
        <taxon>Chelicerata</taxon>
        <taxon>Arachnida</taxon>
        <taxon>Acari</taxon>
        <taxon>Parasitiformes</taxon>
        <taxon>Ixodida</taxon>
        <taxon>Ixodoidea</taxon>
        <taxon>Ixodidae</taxon>
        <taxon>Rhipicephalinae</taxon>
        <taxon>Dermacentor</taxon>
    </lineage>
</organism>
<comment type="caution">
    <text evidence="1">The sequence shown here is derived from an EMBL/GenBank/DDBJ whole genome shotgun (WGS) entry which is preliminary data.</text>
</comment>
<dbReference type="Proteomes" id="UP000821865">
    <property type="component" value="Chromosome 10"/>
</dbReference>
<proteinExistence type="predicted"/>
<protein>
    <submittedName>
        <fullName evidence="1">Uncharacterized protein</fullName>
    </submittedName>
</protein>
<keyword evidence="2" id="KW-1185">Reference proteome</keyword>
<sequence length="381" mass="42358">MLDSKARVMQGMDSQRMFAPNLYMRALESGPVGFLQKVAFLKWPILLLAYAYTFHTLINVGLTFTRIHNMMKVLDIASFVTRSFFAAVNLQLAFEISTPSKRLLQRLSIGDNGDARSRCCTWGRLLKAFVLGYLVLEIALSTDFVLNGDISEYCSDFLYGTNVTTTNLTVDGVTAVAFFNLVVFDVLSVVPGLLMADYVTASLKVKARIQNFKDAISRNVKKGLTQSQDVKRYQDMSYDVWKDMKRIDSIYSTLVFLWFLDITINLVLSVRSLAKGVSSRQSALDSTYYIVIFLILSLSASSVDTEAKDLLQEAKQLRSTISGNDWQSSGQVLLLETGLQSSRLVLTSGHFCVVDRPFILGVIGAIATYTILLVQLTPAGT</sequence>
<evidence type="ECO:0000313" key="2">
    <source>
        <dbReference type="Proteomes" id="UP000821865"/>
    </source>
</evidence>
<evidence type="ECO:0000313" key="1">
    <source>
        <dbReference type="EMBL" id="KAH7974333.1"/>
    </source>
</evidence>
<reference evidence="1" key="1">
    <citation type="submission" date="2020-05" db="EMBL/GenBank/DDBJ databases">
        <title>Large-scale comparative analyses of tick genomes elucidate their genetic diversity and vector capacities.</title>
        <authorList>
            <person name="Jia N."/>
            <person name="Wang J."/>
            <person name="Shi W."/>
            <person name="Du L."/>
            <person name="Sun Y."/>
            <person name="Zhan W."/>
            <person name="Jiang J."/>
            <person name="Wang Q."/>
            <person name="Zhang B."/>
            <person name="Ji P."/>
            <person name="Sakyi L.B."/>
            <person name="Cui X."/>
            <person name="Yuan T."/>
            <person name="Jiang B."/>
            <person name="Yang W."/>
            <person name="Lam T.T.-Y."/>
            <person name="Chang Q."/>
            <person name="Ding S."/>
            <person name="Wang X."/>
            <person name="Zhu J."/>
            <person name="Ruan X."/>
            <person name="Zhao L."/>
            <person name="Wei J."/>
            <person name="Que T."/>
            <person name="Du C."/>
            <person name="Cheng J."/>
            <person name="Dai P."/>
            <person name="Han X."/>
            <person name="Huang E."/>
            <person name="Gao Y."/>
            <person name="Liu J."/>
            <person name="Shao H."/>
            <person name="Ye R."/>
            <person name="Li L."/>
            <person name="Wei W."/>
            <person name="Wang X."/>
            <person name="Wang C."/>
            <person name="Yang T."/>
            <person name="Huo Q."/>
            <person name="Li W."/>
            <person name="Guo W."/>
            <person name="Chen H."/>
            <person name="Zhou L."/>
            <person name="Ni X."/>
            <person name="Tian J."/>
            <person name="Zhou Y."/>
            <person name="Sheng Y."/>
            <person name="Liu T."/>
            <person name="Pan Y."/>
            <person name="Xia L."/>
            <person name="Li J."/>
            <person name="Zhao F."/>
            <person name="Cao W."/>
        </authorList>
    </citation>
    <scope>NUCLEOTIDE SEQUENCE</scope>
    <source>
        <strain evidence="1">Dsil-2018</strain>
    </source>
</reference>
<accession>A0ACB8DPR3</accession>
<dbReference type="EMBL" id="CM023479">
    <property type="protein sequence ID" value="KAH7974333.1"/>
    <property type="molecule type" value="Genomic_DNA"/>
</dbReference>
<name>A0ACB8DPR3_DERSI</name>
<gene>
    <name evidence="1" type="ORF">HPB49_014242</name>
</gene>